<name>C5P2I1_COCP7</name>
<evidence type="ECO:0000259" key="3">
    <source>
        <dbReference type="Pfam" id="PF08241"/>
    </source>
</evidence>
<dbReference type="CDD" id="cd02440">
    <property type="entry name" value="AdoMet_MTases"/>
    <property type="match status" value="1"/>
</dbReference>
<dbReference type="InterPro" id="IPR013216">
    <property type="entry name" value="Methyltransf_11"/>
</dbReference>
<feature type="domain" description="Methyltransferase type 11" evidence="3">
    <location>
        <begin position="79"/>
        <end position="164"/>
    </location>
</feature>
<dbReference type="InterPro" id="IPR029063">
    <property type="entry name" value="SAM-dependent_MTases_sf"/>
</dbReference>
<dbReference type="FunFam" id="3.40.50.150:FF:000219">
    <property type="entry name" value="tRNA (Carboxymethyluridine(34)-5-O)-methyltransferase"/>
    <property type="match status" value="1"/>
</dbReference>
<dbReference type="Pfam" id="PF08241">
    <property type="entry name" value="Methyltransf_11"/>
    <property type="match status" value="1"/>
</dbReference>
<reference evidence="4 5" key="1">
    <citation type="journal article" date="2009" name="Genome Res.">
        <title>Comparative genomic analyses of the human fungal pathogens Coccidioides and their relatives.</title>
        <authorList>
            <person name="Sharpton T.J."/>
            <person name="Stajich J.E."/>
            <person name="Rounsley S.D."/>
            <person name="Gardner M.J."/>
            <person name="Wortman J.R."/>
            <person name="Jordar V.S."/>
            <person name="Maiti R."/>
            <person name="Kodira C.D."/>
            <person name="Neafsey D.E."/>
            <person name="Zeng Q."/>
            <person name="Hung C.-Y."/>
            <person name="McMahan C."/>
            <person name="Muszewska A."/>
            <person name="Grynberg M."/>
            <person name="Mandel M.A."/>
            <person name="Kellner E.M."/>
            <person name="Barker B.M."/>
            <person name="Galgiani J.N."/>
            <person name="Orbach M.J."/>
            <person name="Kirkland T.N."/>
            <person name="Cole G.T."/>
            <person name="Henn M.R."/>
            <person name="Birren B.W."/>
            <person name="Taylor J.W."/>
        </authorList>
    </citation>
    <scope>NUCLEOTIDE SEQUENCE [LARGE SCALE GENOMIC DNA]</scope>
    <source>
        <strain evidence="5">C735</strain>
    </source>
</reference>
<keyword evidence="2" id="KW-0808">Transferase</keyword>
<dbReference type="GO" id="GO:0008757">
    <property type="term" value="F:S-adenosylmethionine-dependent methyltransferase activity"/>
    <property type="evidence" value="ECO:0007669"/>
    <property type="project" value="InterPro"/>
</dbReference>
<dbReference type="VEuPathDB" id="FungiDB:CPC735_037900"/>
<gene>
    <name evidence="4" type="ORF">CPC735_037900</name>
</gene>
<proteinExistence type="predicted"/>
<dbReference type="GO" id="GO:0005737">
    <property type="term" value="C:cytoplasm"/>
    <property type="evidence" value="ECO:0007669"/>
    <property type="project" value="TreeGrafter"/>
</dbReference>
<comment type="caution">
    <text evidence="4">The sequence shown here is derived from an EMBL/GenBank/DDBJ whole genome shotgun (WGS) entry which is preliminary data.</text>
</comment>
<dbReference type="OrthoDB" id="271595at2759"/>
<dbReference type="HOGENOM" id="CLU_029501_2_1_1"/>
<dbReference type="GO" id="GO:0002098">
    <property type="term" value="P:tRNA wobble uridine modification"/>
    <property type="evidence" value="ECO:0007669"/>
    <property type="project" value="TreeGrafter"/>
</dbReference>
<dbReference type="AlphaFoldDB" id="C5P2I1"/>
<organism evidence="4 5">
    <name type="scientific">Coccidioides posadasii (strain C735)</name>
    <name type="common">Valley fever fungus</name>
    <dbReference type="NCBI Taxonomy" id="222929"/>
    <lineage>
        <taxon>Eukaryota</taxon>
        <taxon>Fungi</taxon>
        <taxon>Dikarya</taxon>
        <taxon>Ascomycota</taxon>
        <taxon>Pezizomycotina</taxon>
        <taxon>Eurotiomycetes</taxon>
        <taxon>Eurotiomycetidae</taxon>
        <taxon>Onygenales</taxon>
        <taxon>Onygenaceae</taxon>
        <taxon>Coccidioides</taxon>
    </lineage>
</organism>
<keyword evidence="1" id="KW-0489">Methyltransferase</keyword>
<dbReference type="GO" id="GO:0030488">
    <property type="term" value="P:tRNA methylation"/>
    <property type="evidence" value="ECO:0007669"/>
    <property type="project" value="TreeGrafter"/>
</dbReference>
<dbReference type="Proteomes" id="UP000009084">
    <property type="component" value="Unassembled WGS sequence"/>
</dbReference>
<dbReference type="SUPFAM" id="SSF53335">
    <property type="entry name" value="S-adenosyl-L-methionine-dependent methyltransferases"/>
    <property type="match status" value="1"/>
</dbReference>
<dbReference type="GO" id="GO:0000049">
    <property type="term" value="F:tRNA binding"/>
    <property type="evidence" value="ECO:0007669"/>
    <property type="project" value="TreeGrafter"/>
</dbReference>
<evidence type="ECO:0000313" key="4">
    <source>
        <dbReference type="EMBL" id="EER29084.1"/>
    </source>
</evidence>
<evidence type="ECO:0000256" key="2">
    <source>
        <dbReference type="ARBA" id="ARBA00022679"/>
    </source>
</evidence>
<dbReference type="GO" id="GO:0106335">
    <property type="term" value="F:tRNA (5-carboxymethyluridine(34)-5-O)-methyltransferase activity"/>
    <property type="evidence" value="ECO:0007669"/>
    <property type="project" value="TreeGrafter"/>
</dbReference>
<dbReference type="EMBL" id="ACFW01000012">
    <property type="protein sequence ID" value="EER29084.1"/>
    <property type="molecule type" value="Genomic_DNA"/>
</dbReference>
<dbReference type="Gene3D" id="3.40.50.150">
    <property type="entry name" value="Vaccinia Virus protein VP39"/>
    <property type="match status" value="1"/>
</dbReference>
<evidence type="ECO:0000313" key="5">
    <source>
        <dbReference type="Proteomes" id="UP000009084"/>
    </source>
</evidence>
<dbReference type="PANTHER" id="PTHR13069">
    <property type="entry name" value="ALKYLATED DNA REPAIR PROTEIN ALKB HOMOLOG 8"/>
    <property type="match status" value="1"/>
</dbReference>
<dbReference type="KEGG" id="cpw:9696724"/>
<dbReference type="GO" id="GO:0005634">
    <property type="term" value="C:nucleus"/>
    <property type="evidence" value="ECO:0007669"/>
    <property type="project" value="TreeGrafter"/>
</dbReference>
<accession>C5P2I1</accession>
<evidence type="ECO:0000256" key="1">
    <source>
        <dbReference type="ARBA" id="ARBA00022603"/>
    </source>
</evidence>
<sequence>MAQFVGAQRVKGLVDRFGTAIAPSIPPNMATDGKEEMYEEEHVHRVYQEIAHHFSSTRYKAWPIVERFLTELAPGSVGLDIGCGNGKYLPVNPNIFIIASDRSEALIKIASKHQPHSTVIADNLSLPHPNGCFDFAISIAVVHHLSTRERRVKAVEAILDTLKPPQDSFEGGKALIYVWALEQKNSRRGWDAGDEQDVMVPWVRRGKGSDKSAESTQTFLRYYHLYRSNELEDDICAAGGRVLNHGYEKDNWWAIATPLPR</sequence>
<dbReference type="PANTHER" id="PTHR13069:SF21">
    <property type="entry name" value="ALKYLATED DNA REPAIR PROTEIN ALKB HOMOLOG 8"/>
    <property type="match status" value="1"/>
</dbReference>
<protein>
    <recommendedName>
        <fullName evidence="3">Methyltransferase type 11 domain-containing protein</fullName>
    </recommendedName>
</protein>
<dbReference type="InterPro" id="IPR051422">
    <property type="entry name" value="AlkB_tRNA_MeTrf/Diox"/>
</dbReference>